<keyword evidence="2" id="KW-1185">Reference proteome</keyword>
<dbReference type="Proteomes" id="UP001054837">
    <property type="component" value="Unassembled WGS sequence"/>
</dbReference>
<organism evidence="1 2">
    <name type="scientific">Caerostris darwini</name>
    <dbReference type="NCBI Taxonomy" id="1538125"/>
    <lineage>
        <taxon>Eukaryota</taxon>
        <taxon>Metazoa</taxon>
        <taxon>Ecdysozoa</taxon>
        <taxon>Arthropoda</taxon>
        <taxon>Chelicerata</taxon>
        <taxon>Arachnida</taxon>
        <taxon>Araneae</taxon>
        <taxon>Araneomorphae</taxon>
        <taxon>Entelegynae</taxon>
        <taxon>Araneoidea</taxon>
        <taxon>Araneidae</taxon>
        <taxon>Caerostris</taxon>
    </lineage>
</organism>
<comment type="caution">
    <text evidence="1">The sequence shown here is derived from an EMBL/GenBank/DDBJ whole genome shotgun (WGS) entry which is preliminary data.</text>
</comment>
<dbReference type="EMBL" id="BPLQ01001394">
    <property type="protein sequence ID" value="GIX81397.1"/>
    <property type="molecule type" value="Genomic_DNA"/>
</dbReference>
<gene>
    <name evidence="1" type="ORF">CDAR_14731</name>
</gene>
<dbReference type="AlphaFoldDB" id="A0AAV4N9C3"/>
<evidence type="ECO:0000313" key="2">
    <source>
        <dbReference type="Proteomes" id="UP001054837"/>
    </source>
</evidence>
<evidence type="ECO:0000313" key="1">
    <source>
        <dbReference type="EMBL" id="GIX81397.1"/>
    </source>
</evidence>
<protein>
    <submittedName>
        <fullName evidence="1">Uncharacterized protein</fullName>
    </submittedName>
</protein>
<accession>A0AAV4N9C3</accession>
<name>A0AAV4N9C3_9ARAC</name>
<sequence>MQSDLNLTGMVNCINLKKKQLYSLLAGETST</sequence>
<feature type="non-terminal residue" evidence="1">
    <location>
        <position position="31"/>
    </location>
</feature>
<proteinExistence type="predicted"/>
<reference evidence="1 2" key="1">
    <citation type="submission" date="2021-06" db="EMBL/GenBank/DDBJ databases">
        <title>Caerostris darwini draft genome.</title>
        <authorList>
            <person name="Kono N."/>
            <person name="Arakawa K."/>
        </authorList>
    </citation>
    <scope>NUCLEOTIDE SEQUENCE [LARGE SCALE GENOMIC DNA]</scope>
</reference>